<comment type="caution">
    <text evidence="2">The sequence shown here is derived from an EMBL/GenBank/DDBJ whole genome shotgun (WGS) entry which is preliminary data.</text>
</comment>
<dbReference type="PANTHER" id="PTHR31252">
    <property type="entry name" value="DUF4419 DOMAIN-CONTAINING PROTEIN"/>
    <property type="match status" value="1"/>
</dbReference>
<evidence type="ECO:0000313" key="2">
    <source>
        <dbReference type="EMBL" id="KAK5580493.1"/>
    </source>
</evidence>
<dbReference type="PANTHER" id="PTHR31252:SF4">
    <property type="entry name" value="DUF4419 DOMAIN-CONTAINING PROTEIN"/>
    <property type="match status" value="1"/>
</dbReference>
<feature type="coiled-coil region" evidence="1">
    <location>
        <begin position="55"/>
        <end position="82"/>
    </location>
</feature>
<accession>A0AAN7U2V4</accession>
<gene>
    <name evidence="2" type="ORF">RB653_000512</name>
</gene>
<dbReference type="Proteomes" id="UP001344447">
    <property type="component" value="Unassembled WGS sequence"/>
</dbReference>
<proteinExistence type="predicted"/>
<dbReference type="Pfam" id="PF14388">
    <property type="entry name" value="DUF4419"/>
    <property type="match status" value="1"/>
</dbReference>
<dbReference type="EMBL" id="JAVFKY010000002">
    <property type="protein sequence ID" value="KAK5580493.1"/>
    <property type="molecule type" value="Genomic_DNA"/>
</dbReference>
<reference evidence="2 3" key="1">
    <citation type="submission" date="2023-11" db="EMBL/GenBank/DDBJ databases">
        <title>Dfirmibasis_genome.</title>
        <authorList>
            <person name="Edelbroek B."/>
            <person name="Kjellin J."/>
            <person name="Jerlstrom-Hultqvist J."/>
            <person name="Soderbom F."/>
        </authorList>
    </citation>
    <scope>NUCLEOTIDE SEQUENCE [LARGE SCALE GENOMIC DNA]</scope>
    <source>
        <strain evidence="2 3">TNS-C-14</strain>
    </source>
</reference>
<evidence type="ECO:0000256" key="1">
    <source>
        <dbReference type="SAM" id="Coils"/>
    </source>
</evidence>
<evidence type="ECO:0000313" key="3">
    <source>
        <dbReference type="Proteomes" id="UP001344447"/>
    </source>
</evidence>
<dbReference type="InterPro" id="IPR025533">
    <property type="entry name" value="DUF4419"/>
</dbReference>
<dbReference type="AlphaFoldDB" id="A0AAN7U2V4"/>
<keyword evidence="3" id="KW-1185">Reference proteome</keyword>
<name>A0AAN7U2V4_9MYCE</name>
<protein>
    <recommendedName>
        <fullName evidence="4">DUF4419 domain-containing protein</fullName>
    </recommendedName>
</protein>
<evidence type="ECO:0008006" key="4">
    <source>
        <dbReference type="Google" id="ProtNLM"/>
    </source>
</evidence>
<sequence length="388" mass="44676">MPITFNVCNKKEEKIKLDDFKINEFIKEDVKKGNPKNKNQSNVYFEAIKAGKSKEEAFKLNKESYEKENNIYENKIEEICNTKKVLKSSLKPGLKSVGVNSFVHSAWKAYNNHHHLIISPDNIWMAILTQFSLYVNKNSEKLRTNFVDFKGEKTLVVKTDFPILNAPFDKLSIEMSKQIQLNIIDPGLRNWIIPNFTTTTESDKVVYSISLMSIMKKYFKFVMMTECGLPQVTLLGELWDWINLKERVSLLVNFNTETCQMSKWLNFLLPIMDKFIESMNGKPDVKWWNQIVNFKEESGGSELSGWLSSFCLFTNDGDFQERGSMDLSQYPTVDGYNIPNGFLTAPVLLIDSDNSQYHSQIYAGHLAANVDDTKINPSLDWFIVADIN</sequence>
<organism evidence="2 3">
    <name type="scientific">Dictyostelium firmibasis</name>
    <dbReference type="NCBI Taxonomy" id="79012"/>
    <lineage>
        <taxon>Eukaryota</taxon>
        <taxon>Amoebozoa</taxon>
        <taxon>Evosea</taxon>
        <taxon>Eumycetozoa</taxon>
        <taxon>Dictyostelia</taxon>
        <taxon>Dictyosteliales</taxon>
        <taxon>Dictyosteliaceae</taxon>
        <taxon>Dictyostelium</taxon>
    </lineage>
</organism>
<keyword evidence="1" id="KW-0175">Coiled coil</keyword>